<accession>A0A1F6T6U7</accession>
<dbReference type="Proteomes" id="UP000179334">
    <property type="component" value="Unassembled WGS sequence"/>
</dbReference>
<reference evidence="1 2" key="1">
    <citation type="journal article" date="2016" name="Nat. Commun.">
        <title>Thousands of microbial genomes shed light on interconnected biogeochemical processes in an aquifer system.</title>
        <authorList>
            <person name="Anantharaman K."/>
            <person name="Brown C.T."/>
            <person name="Hug L.A."/>
            <person name="Sharon I."/>
            <person name="Castelle C.J."/>
            <person name="Probst A.J."/>
            <person name="Thomas B.C."/>
            <person name="Singh A."/>
            <person name="Wilkins M.J."/>
            <person name="Karaoz U."/>
            <person name="Brodie E.L."/>
            <person name="Williams K.H."/>
            <person name="Hubbard S.S."/>
            <person name="Banfield J.F."/>
        </authorList>
    </citation>
    <scope>NUCLEOTIDE SEQUENCE [LARGE SCALE GENOMIC DNA]</scope>
</reference>
<organism evidence="1 2">
    <name type="scientific">Candidatus Muproteobacteria bacterium RBG_16_64_10</name>
    <dbReference type="NCBI Taxonomy" id="1817757"/>
    <lineage>
        <taxon>Bacteria</taxon>
        <taxon>Pseudomonadati</taxon>
        <taxon>Pseudomonadota</taxon>
        <taxon>Candidatus Muproteobacteria</taxon>
    </lineage>
</organism>
<gene>
    <name evidence="1" type="ORF">A2V91_00710</name>
</gene>
<protein>
    <submittedName>
        <fullName evidence="1">Uncharacterized protein</fullName>
    </submittedName>
</protein>
<name>A0A1F6T6U7_9PROT</name>
<evidence type="ECO:0000313" key="1">
    <source>
        <dbReference type="EMBL" id="OGI40854.1"/>
    </source>
</evidence>
<proteinExistence type="predicted"/>
<sequence>MMQRKSYFSNYQHAGQMFSRETAMELLRRGKVVRFLRSQERICGLLNRLENNFESCKVDLIAVREVCREAVGLDYIVLETRIGNNWVASWTPPVESSGLRPYYYLYDCKKLAQD</sequence>
<comment type="caution">
    <text evidence="1">The sequence shown here is derived from an EMBL/GenBank/DDBJ whole genome shotgun (WGS) entry which is preliminary data.</text>
</comment>
<dbReference type="EMBL" id="MFSR01000015">
    <property type="protein sequence ID" value="OGI40854.1"/>
    <property type="molecule type" value="Genomic_DNA"/>
</dbReference>
<evidence type="ECO:0000313" key="2">
    <source>
        <dbReference type="Proteomes" id="UP000179334"/>
    </source>
</evidence>
<dbReference type="AlphaFoldDB" id="A0A1F6T6U7"/>